<organism evidence="1 2">
    <name type="scientific">Rhabditophanes sp. KR3021</name>
    <dbReference type="NCBI Taxonomy" id="114890"/>
    <lineage>
        <taxon>Eukaryota</taxon>
        <taxon>Metazoa</taxon>
        <taxon>Ecdysozoa</taxon>
        <taxon>Nematoda</taxon>
        <taxon>Chromadorea</taxon>
        <taxon>Rhabditida</taxon>
        <taxon>Tylenchina</taxon>
        <taxon>Panagrolaimomorpha</taxon>
        <taxon>Strongyloidoidea</taxon>
        <taxon>Alloionematidae</taxon>
        <taxon>Rhabditophanes</taxon>
    </lineage>
</organism>
<dbReference type="WBParaSite" id="RSKR_0000564150.1">
    <property type="protein sequence ID" value="RSKR_0000564150.1"/>
    <property type="gene ID" value="RSKR_0000564150"/>
</dbReference>
<sequence>MGFSLAIICLSLSYLPYVFLFMYSGILDHVNVWKFFQSAFAYALTQFLKLMVIATFFPESDADHFDLSVEIMKSSVDIFDMMAFHFLIYYIYKTKGEIAVLASGIGWSLSHAVTNYFITFIFIHFEYVFNWKWIILACEVQINFITSILGFFLFQHIIYLGIQHSLDLSHLAVTIFKGVITAVLMYASLRIYARSPPSKNKIY</sequence>
<accession>A0AC35TY80</accession>
<proteinExistence type="predicted"/>
<reference evidence="2" key="1">
    <citation type="submission" date="2016-11" db="UniProtKB">
        <authorList>
            <consortium name="WormBaseParasite"/>
        </authorList>
    </citation>
    <scope>IDENTIFICATION</scope>
    <source>
        <strain evidence="2">KR3021</strain>
    </source>
</reference>
<dbReference type="Proteomes" id="UP000095286">
    <property type="component" value="Unplaced"/>
</dbReference>
<name>A0AC35TY80_9BILA</name>
<evidence type="ECO:0000313" key="2">
    <source>
        <dbReference type="WBParaSite" id="RSKR_0000564150.1"/>
    </source>
</evidence>
<evidence type="ECO:0000313" key="1">
    <source>
        <dbReference type="Proteomes" id="UP000095286"/>
    </source>
</evidence>
<protein>
    <submittedName>
        <fullName evidence="2">Transmembrane protein 147</fullName>
    </submittedName>
</protein>